<keyword evidence="4" id="KW-1185">Reference proteome</keyword>
<dbReference type="EMBL" id="VSRR010001590">
    <property type="protein sequence ID" value="MPC26363.1"/>
    <property type="molecule type" value="Genomic_DNA"/>
</dbReference>
<feature type="region of interest" description="Disordered" evidence="1">
    <location>
        <begin position="92"/>
        <end position="133"/>
    </location>
</feature>
<gene>
    <name evidence="3" type="ORF">E2C01_019497</name>
</gene>
<feature type="signal peptide" evidence="2">
    <location>
        <begin position="1"/>
        <end position="21"/>
    </location>
</feature>
<evidence type="ECO:0000256" key="1">
    <source>
        <dbReference type="SAM" id="MobiDB-lite"/>
    </source>
</evidence>
<organism evidence="3 4">
    <name type="scientific">Portunus trituberculatus</name>
    <name type="common">Swimming crab</name>
    <name type="synonym">Neptunus trituberculatus</name>
    <dbReference type="NCBI Taxonomy" id="210409"/>
    <lineage>
        <taxon>Eukaryota</taxon>
        <taxon>Metazoa</taxon>
        <taxon>Ecdysozoa</taxon>
        <taxon>Arthropoda</taxon>
        <taxon>Crustacea</taxon>
        <taxon>Multicrustacea</taxon>
        <taxon>Malacostraca</taxon>
        <taxon>Eumalacostraca</taxon>
        <taxon>Eucarida</taxon>
        <taxon>Decapoda</taxon>
        <taxon>Pleocyemata</taxon>
        <taxon>Brachyura</taxon>
        <taxon>Eubrachyura</taxon>
        <taxon>Portunoidea</taxon>
        <taxon>Portunidae</taxon>
        <taxon>Portuninae</taxon>
        <taxon>Portunus</taxon>
    </lineage>
</organism>
<evidence type="ECO:0000313" key="4">
    <source>
        <dbReference type="Proteomes" id="UP000324222"/>
    </source>
</evidence>
<evidence type="ECO:0000313" key="3">
    <source>
        <dbReference type="EMBL" id="MPC26363.1"/>
    </source>
</evidence>
<comment type="caution">
    <text evidence="3">The sequence shown here is derived from an EMBL/GenBank/DDBJ whole genome shotgun (WGS) entry which is preliminary data.</text>
</comment>
<keyword evidence="2" id="KW-0732">Signal</keyword>
<feature type="chain" id="PRO_5022706015" evidence="2">
    <location>
        <begin position="22"/>
        <end position="133"/>
    </location>
</feature>
<protein>
    <submittedName>
        <fullName evidence="3">Uncharacterized protein</fullName>
    </submittedName>
</protein>
<sequence length="133" mass="14848">MARMVFKEIHFLLLFLRFRLGNINVNLRKPCGEFRVKSKGFTYPSTMDPHGLLGHLGQLLPVELSSPGVVLLLGITGGTVVLGNSYLKVHPPRMKKPSLHSDHRQDSSPSTWRPLRGSDPKARMVPLYHSGPL</sequence>
<dbReference type="Proteomes" id="UP000324222">
    <property type="component" value="Unassembled WGS sequence"/>
</dbReference>
<evidence type="ECO:0000256" key="2">
    <source>
        <dbReference type="SAM" id="SignalP"/>
    </source>
</evidence>
<dbReference type="AlphaFoldDB" id="A0A5B7DZJ7"/>
<name>A0A5B7DZJ7_PORTR</name>
<accession>A0A5B7DZJ7</accession>
<reference evidence="3 4" key="1">
    <citation type="submission" date="2019-05" db="EMBL/GenBank/DDBJ databases">
        <title>Another draft genome of Portunus trituberculatus and its Hox gene families provides insights of decapod evolution.</title>
        <authorList>
            <person name="Jeong J.-H."/>
            <person name="Song I."/>
            <person name="Kim S."/>
            <person name="Choi T."/>
            <person name="Kim D."/>
            <person name="Ryu S."/>
            <person name="Kim W."/>
        </authorList>
    </citation>
    <scope>NUCLEOTIDE SEQUENCE [LARGE SCALE GENOMIC DNA]</scope>
    <source>
        <tissue evidence="3">Muscle</tissue>
    </source>
</reference>
<proteinExistence type="predicted"/>